<dbReference type="CDD" id="cd00090">
    <property type="entry name" value="HTH_ARSR"/>
    <property type="match status" value="1"/>
</dbReference>
<comment type="caution">
    <text evidence="2">The sequence shown here is derived from an EMBL/GenBank/DDBJ whole genome shotgun (WGS) entry which is preliminary data.</text>
</comment>
<dbReference type="InterPro" id="IPR056504">
    <property type="entry name" value="HTH_HVO_0163_N"/>
</dbReference>
<dbReference type="OrthoDB" id="28610at2157"/>
<dbReference type="PANTHER" id="PTHR36216:SF1">
    <property type="entry name" value="HTH ARSR-TYPE DOMAIN-CONTAINING PROTEIN"/>
    <property type="match status" value="1"/>
</dbReference>
<dbReference type="Pfam" id="PF24266">
    <property type="entry name" value="HTH_HVO_0163_N"/>
    <property type="match status" value="1"/>
</dbReference>
<dbReference type="SUPFAM" id="SSF46785">
    <property type="entry name" value="Winged helix' DNA-binding domain"/>
    <property type="match status" value="2"/>
</dbReference>
<accession>A0A3A6Q9J1</accession>
<evidence type="ECO:0000313" key="2">
    <source>
        <dbReference type="EMBL" id="RJX51084.1"/>
    </source>
</evidence>
<dbReference type="EMBL" id="QMDW01000003">
    <property type="protein sequence ID" value="RJX51084.1"/>
    <property type="molecule type" value="Genomic_DNA"/>
</dbReference>
<dbReference type="InterPro" id="IPR036388">
    <property type="entry name" value="WH-like_DNA-bd_sf"/>
</dbReference>
<feature type="domain" description="HVO-0163 N-terminal HTH" evidence="1">
    <location>
        <begin position="2"/>
        <end position="71"/>
    </location>
</feature>
<dbReference type="Pfam" id="PF12840">
    <property type="entry name" value="HTH_20"/>
    <property type="match status" value="1"/>
</dbReference>
<keyword evidence="3" id="KW-1185">Reference proteome</keyword>
<sequence>MTTTREQIKTHVTEHPGVHFNEIGRALDIATGQTQYHLRRLMNDGAVDSQSLVGRTHYYPAGFEPWEQRALALLRRETAREILLTLLETGTQSAPALTDEIGIARSTLSWHLSNLADADLIDTETVDGEVRITPRRPERLAELARTVSPSLPSRLVDRFERLVDDALIG</sequence>
<dbReference type="InterPro" id="IPR036390">
    <property type="entry name" value="WH_DNA-bd_sf"/>
</dbReference>
<gene>
    <name evidence="2" type="ORF">DP106_03085</name>
</gene>
<dbReference type="InterPro" id="IPR011991">
    <property type="entry name" value="ArsR-like_HTH"/>
</dbReference>
<dbReference type="Gene3D" id="1.10.10.10">
    <property type="entry name" value="Winged helix-like DNA-binding domain superfamily/Winged helix DNA-binding domain"/>
    <property type="match status" value="2"/>
</dbReference>
<dbReference type="Proteomes" id="UP000281564">
    <property type="component" value="Unassembled WGS sequence"/>
</dbReference>
<dbReference type="PANTHER" id="PTHR36216">
    <property type="entry name" value="TRANSCRIPTIONAL REGULATOR, TRMB"/>
    <property type="match status" value="1"/>
</dbReference>
<reference evidence="2 3" key="1">
    <citation type="submission" date="2018-06" db="EMBL/GenBank/DDBJ databases">
        <title>Halonotius sp. F13-13 a new haloarchaeeon isolated from a solar saltern from Isla Cristina, Huelva, Spain.</title>
        <authorList>
            <person name="Duran-Viseras A."/>
            <person name="Sanchez-Porro C."/>
            <person name="Ventosa A."/>
        </authorList>
    </citation>
    <scope>NUCLEOTIDE SEQUENCE [LARGE SCALE GENOMIC DNA]</scope>
    <source>
        <strain evidence="2 3">CECT 7525</strain>
    </source>
</reference>
<name>A0A3A6Q9J1_9EURY</name>
<protein>
    <submittedName>
        <fullName evidence="2">ArsR family transcriptional regulator</fullName>
    </submittedName>
</protein>
<evidence type="ECO:0000259" key="1">
    <source>
        <dbReference type="Pfam" id="PF24266"/>
    </source>
</evidence>
<evidence type="ECO:0000313" key="3">
    <source>
        <dbReference type="Proteomes" id="UP000281564"/>
    </source>
</evidence>
<dbReference type="RefSeq" id="WP_120083327.1">
    <property type="nucleotide sequence ID" value="NZ_QMDW01000003.1"/>
</dbReference>
<proteinExistence type="predicted"/>
<dbReference type="AlphaFoldDB" id="A0A3A6Q9J1"/>
<organism evidence="2 3">
    <name type="scientific">Halonotius pteroides</name>
    <dbReference type="NCBI Taxonomy" id="268735"/>
    <lineage>
        <taxon>Archaea</taxon>
        <taxon>Methanobacteriati</taxon>
        <taxon>Methanobacteriota</taxon>
        <taxon>Stenosarchaea group</taxon>
        <taxon>Halobacteria</taxon>
        <taxon>Halobacteriales</taxon>
        <taxon>Haloferacaceae</taxon>
        <taxon>Halonotius</taxon>
    </lineage>
</organism>